<feature type="transmembrane region" description="Helical" evidence="1">
    <location>
        <begin position="103"/>
        <end position="127"/>
    </location>
</feature>
<keyword evidence="1" id="KW-1133">Transmembrane helix</keyword>
<dbReference type="InParanoid" id="H2XSN7"/>
<organism evidence="2 3">
    <name type="scientific">Ciona intestinalis</name>
    <name type="common">Transparent sea squirt</name>
    <name type="synonym">Ascidia intestinalis</name>
    <dbReference type="NCBI Taxonomy" id="7719"/>
    <lineage>
        <taxon>Eukaryota</taxon>
        <taxon>Metazoa</taxon>
        <taxon>Chordata</taxon>
        <taxon>Tunicata</taxon>
        <taxon>Ascidiacea</taxon>
        <taxon>Phlebobranchia</taxon>
        <taxon>Cionidae</taxon>
        <taxon>Ciona</taxon>
    </lineage>
</organism>
<reference evidence="2" key="2">
    <citation type="submission" date="2025-08" db="UniProtKB">
        <authorList>
            <consortium name="Ensembl"/>
        </authorList>
    </citation>
    <scope>IDENTIFICATION</scope>
</reference>
<dbReference type="Proteomes" id="UP000008144">
    <property type="component" value="Unassembled WGS sequence"/>
</dbReference>
<proteinExistence type="predicted"/>
<reference evidence="3" key="1">
    <citation type="journal article" date="2002" name="Science">
        <title>The draft genome of Ciona intestinalis: insights into chordate and vertebrate origins.</title>
        <authorList>
            <person name="Dehal P."/>
            <person name="Satou Y."/>
            <person name="Campbell R.K."/>
            <person name="Chapman J."/>
            <person name="Degnan B."/>
            <person name="De Tomaso A."/>
            <person name="Davidson B."/>
            <person name="Di Gregorio A."/>
            <person name="Gelpke M."/>
            <person name="Goodstein D.M."/>
            <person name="Harafuji N."/>
            <person name="Hastings K.E."/>
            <person name="Ho I."/>
            <person name="Hotta K."/>
            <person name="Huang W."/>
            <person name="Kawashima T."/>
            <person name="Lemaire P."/>
            <person name="Martinez D."/>
            <person name="Meinertzhagen I.A."/>
            <person name="Necula S."/>
            <person name="Nonaka M."/>
            <person name="Putnam N."/>
            <person name="Rash S."/>
            <person name="Saiga H."/>
            <person name="Satake M."/>
            <person name="Terry A."/>
            <person name="Yamada L."/>
            <person name="Wang H.G."/>
            <person name="Awazu S."/>
            <person name="Azumi K."/>
            <person name="Boore J."/>
            <person name="Branno M."/>
            <person name="Chin-Bow S."/>
            <person name="DeSantis R."/>
            <person name="Doyle S."/>
            <person name="Francino P."/>
            <person name="Keys D.N."/>
            <person name="Haga S."/>
            <person name="Hayashi H."/>
            <person name="Hino K."/>
            <person name="Imai K.S."/>
            <person name="Inaba K."/>
            <person name="Kano S."/>
            <person name="Kobayashi K."/>
            <person name="Kobayashi M."/>
            <person name="Lee B.I."/>
            <person name="Makabe K.W."/>
            <person name="Manohar C."/>
            <person name="Matassi G."/>
            <person name="Medina M."/>
            <person name="Mochizuki Y."/>
            <person name="Mount S."/>
            <person name="Morishita T."/>
            <person name="Miura S."/>
            <person name="Nakayama A."/>
            <person name="Nishizaka S."/>
            <person name="Nomoto H."/>
            <person name="Ohta F."/>
            <person name="Oishi K."/>
            <person name="Rigoutsos I."/>
            <person name="Sano M."/>
            <person name="Sasaki A."/>
            <person name="Sasakura Y."/>
            <person name="Shoguchi E."/>
            <person name="Shin-i T."/>
            <person name="Spagnuolo A."/>
            <person name="Stainier D."/>
            <person name="Suzuki M.M."/>
            <person name="Tassy O."/>
            <person name="Takatori N."/>
            <person name="Tokuoka M."/>
            <person name="Yagi K."/>
            <person name="Yoshizaki F."/>
            <person name="Wada S."/>
            <person name="Zhang C."/>
            <person name="Hyatt P.D."/>
            <person name="Larimer F."/>
            <person name="Detter C."/>
            <person name="Doggett N."/>
            <person name="Glavina T."/>
            <person name="Hawkins T."/>
            <person name="Richardson P."/>
            <person name="Lucas S."/>
            <person name="Kohara Y."/>
            <person name="Levine M."/>
            <person name="Satoh N."/>
            <person name="Rokhsar D.S."/>
        </authorList>
    </citation>
    <scope>NUCLEOTIDE SEQUENCE [LARGE SCALE GENOMIC DNA]</scope>
</reference>
<dbReference type="Ensembl" id="ENSCINT00000033371.1">
    <property type="protein sequence ID" value="ENSCINP00000032671.1"/>
    <property type="gene ID" value="ENSCING00000023691.1"/>
</dbReference>
<accession>H2XSN7</accession>
<dbReference type="AlphaFoldDB" id="H2XSN7"/>
<evidence type="ECO:0000313" key="3">
    <source>
        <dbReference type="Proteomes" id="UP000008144"/>
    </source>
</evidence>
<dbReference type="HOGENOM" id="CLU_1911317_0_0_1"/>
<sequence length="133" mass="15714">MRELLVRAADIRTPKMPKSERVCKLLNTVFGEFLGRCILLGLCGVTIWRLHLSDPKFPHWGYALLSIGILLSIVDCLQSLWYKSKIYGYWHFYKYIHWNGRTWFDPNTLFCLLTIIPVLICTELAIYNFRQQE</sequence>
<reference evidence="2" key="3">
    <citation type="submission" date="2025-09" db="UniProtKB">
        <authorList>
            <consortium name="Ensembl"/>
        </authorList>
    </citation>
    <scope>IDENTIFICATION</scope>
</reference>
<keyword evidence="1" id="KW-0472">Membrane</keyword>
<evidence type="ECO:0000313" key="2">
    <source>
        <dbReference type="Ensembl" id="ENSCINP00000032671.1"/>
    </source>
</evidence>
<feature type="transmembrane region" description="Helical" evidence="1">
    <location>
        <begin position="60"/>
        <end position="82"/>
    </location>
</feature>
<name>H2XSN7_CIOIN</name>
<evidence type="ECO:0000256" key="1">
    <source>
        <dbReference type="SAM" id="Phobius"/>
    </source>
</evidence>
<feature type="transmembrane region" description="Helical" evidence="1">
    <location>
        <begin position="25"/>
        <end position="48"/>
    </location>
</feature>
<protein>
    <submittedName>
        <fullName evidence="2">Uncharacterized protein</fullName>
    </submittedName>
</protein>
<keyword evidence="1" id="KW-0812">Transmembrane</keyword>
<keyword evidence="3" id="KW-1185">Reference proteome</keyword>